<evidence type="ECO:0000313" key="3">
    <source>
        <dbReference type="EMBL" id="EQD77810.1"/>
    </source>
</evidence>
<feature type="domain" description="Flagellar basal body rod protein N-terminal" evidence="2">
    <location>
        <begin position="100"/>
        <end position="123"/>
    </location>
</feature>
<feature type="region of interest" description="Disordered" evidence="1">
    <location>
        <begin position="139"/>
        <end position="169"/>
    </location>
</feature>
<feature type="region of interest" description="Disordered" evidence="1">
    <location>
        <begin position="1"/>
        <end position="59"/>
    </location>
</feature>
<accession>T1D6B1</accession>
<organism evidence="3">
    <name type="scientific">mine drainage metagenome</name>
    <dbReference type="NCBI Taxonomy" id="410659"/>
    <lineage>
        <taxon>unclassified sequences</taxon>
        <taxon>metagenomes</taxon>
        <taxon>ecological metagenomes</taxon>
    </lineage>
</organism>
<evidence type="ECO:0000256" key="1">
    <source>
        <dbReference type="SAM" id="MobiDB-lite"/>
    </source>
</evidence>
<proteinExistence type="predicted"/>
<gene>
    <name evidence="3" type="ORF">B1A_02710</name>
</gene>
<feature type="compositionally biased region" description="Basic and acidic residues" evidence="1">
    <location>
        <begin position="45"/>
        <end position="59"/>
    </location>
</feature>
<evidence type="ECO:0000259" key="2">
    <source>
        <dbReference type="Pfam" id="PF00460"/>
    </source>
</evidence>
<comment type="caution">
    <text evidence="3">The sequence shown here is derived from an EMBL/GenBank/DDBJ whole genome shotgun (WGS) entry which is preliminary data.</text>
</comment>
<dbReference type="Pfam" id="PF00460">
    <property type="entry name" value="Flg_bb_rod"/>
    <property type="match status" value="1"/>
</dbReference>
<keyword evidence="3" id="KW-0282">Flagellum</keyword>
<feature type="compositionally biased region" description="Low complexity" evidence="1">
    <location>
        <begin position="139"/>
        <end position="158"/>
    </location>
</feature>
<keyword evidence="3" id="KW-0969">Cilium</keyword>
<dbReference type="AlphaFoldDB" id="T1D6B1"/>
<sequence>MQALGQGRAVTSSTSTRHCVDRQPRPPLLATTRGRRTGNALPHPCDARHTRNRRYGADRRQSPLIPRWHASCCIPGRFNDRRILDMPLNLDAYLGVQPDALRVFAQRAQVLAANMANADTPGYEARDINFRAALAALDPPGGAQSAASGGGTLTMLTTSPRDVTAAAGP</sequence>
<feature type="non-terminal residue" evidence="3">
    <location>
        <position position="169"/>
    </location>
</feature>
<reference evidence="3" key="1">
    <citation type="submission" date="2013-08" db="EMBL/GenBank/DDBJ databases">
        <authorList>
            <person name="Mendez C."/>
            <person name="Richter M."/>
            <person name="Ferrer M."/>
            <person name="Sanchez J."/>
        </authorList>
    </citation>
    <scope>NUCLEOTIDE SEQUENCE</scope>
</reference>
<protein>
    <submittedName>
        <fullName evidence="3">Flagellar basal body rod protein FlgB</fullName>
    </submittedName>
</protein>
<dbReference type="EMBL" id="AUZX01002007">
    <property type="protein sequence ID" value="EQD77810.1"/>
    <property type="molecule type" value="Genomic_DNA"/>
</dbReference>
<reference evidence="3" key="2">
    <citation type="journal article" date="2014" name="ISME J.">
        <title>Microbial stratification in low pH oxic and suboxic macroscopic growths along an acid mine drainage.</title>
        <authorList>
            <person name="Mendez-Garcia C."/>
            <person name="Mesa V."/>
            <person name="Sprenger R.R."/>
            <person name="Richter M."/>
            <person name="Diez M.S."/>
            <person name="Solano J."/>
            <person name="Bargiela R."/>
            <person name="Golyshina O.V."/>
            <person name="Manteca A."/>
            <person name="Ramos J.L."/>
            <person name="Gallego J.R."/>
            <person name="Llorente I."/>
            <person name="Martins Dos Santos V.A."/>
            <person name="Jensen O.N."/>
            <person name="Pelaez A.I."/>
            <person name="Sanchez J."/>
            <person name="Ferrer M."/>
        </authorList>
    </citation>
    <scope>NUCLEOTIDE SEQUENCE</scope>
</reference>
<name>T1D6B1_9ZZZZ</name>
<dbReference type="InterPro" id="IPR001444">
    <property type="entry name" value="Flag_bb_rod_N"/>
</dbReference>
<keyword evidence="3" id="KW-0966">Cell projection</keyword>